<accession>A0A378JPF1</accession>
<protein>
    <submittedName>
        <fullName evidence="1">Uncharacterized protein</fullName>
    </submittedName>
</protein>
<organism evidence="1 2">
    <name type="scientific">Legionella busanensis</name>
    <dbReference type="NCBI Taxonomy" id="190655"/>
    <lineage>
        <taxon>Bacteria</taxon>
        <taxon>Pseudomonadati</taxon>
        <taxon>Pseudomonadota</taxon>
        <taxon>Gammaproteobacteria</taxon>
        <taxon>Legionellales</taxon>
        <taxon>Legionellaceae</taxon>
        <taxon>Legionella</taxon>
    </lineage>
</organism>
<dbReference type="RefSeq" id="WP_115332109.1">
    <property type="nucleotide sequence ID" value="NZ_CAAAHP010000006.1"/>
</dbReference>
<dbReference type="AlphaFoldDB" id="A0A378JPF1"/>
<reference evidence="1 2" key="1">
    <citation type="submission" date="2018-06" db="EMBL/GenBank/DDBJ databases">
        <authorList>
            <consortium name="Pathogen Informatics"/>
            <person name="Doyle S."/>
        </authorList>
    </citation>
    <scope>NUCLEOTIDE SEQUENCE [LARGE SCALE GENOMIC DNA]</scope>
    <source>
        <strain evidence="1 2">NCTC13316</strain>
    </source>
</reference>
<dbReference type="EMBL" id="UGOD01000001">
    <property type="protein sequence ID" value="STX52558.1"/>
    <property type="molecule type" value="Genomic_DNA"/>
</dbReference>
<gene>
    <name evidence="1" type="ORF">NCTC13316_02675</name>
</gene>
<evidence type="ECO:0000313" key="2">
    <source>
        <dbReference type="Proteomes" id="UP000254794"/>
    </source>
</evidence>
<keyword evidence="2" id="KW-1185">Reference proteome</keyword>
<evidence type="ECO:0000313" key="1">
    <source>
        <dbReference type="EMBL" id="STX52558.1"/>
    </source>
</evidence>
<name>A0A378JPF1_9GAMM</name>
<sequence>MLLKPMSTLFNRKKNPGVAFFNNKDSFNTAIKNYCTAVLVILKGLNKHLPAYEDYSLVQSYFSDSFTQAQEDLKEFKTFCLDAQASDTVNTTF</sequence>
<proteinExistence type="predicted"/>
<dbReference type="Proteomes" id="UP000254794">
    <property type="component" value="Unassembled WGS sequence"/>
</dbReference>